<dbReference type="InterPro" id="IPR051446">
    <property type="entry name" value="HTH_trans_reg/aminotransferase"/>
</dbReference>
<dbReference type="SMART" id="SM00345">
    <property type="entry name" value="HTH_GNTR"/>
    <property type="match status" value="1"/>
</dbReference>
<comment type="caution">
    <text evidence="7">The sequence shown here is derived from an EMBL/GenBank/DDBJ whole genome shotgun (WGS) entry which is preliminary data.</text>
</comment>
<dbReference type="InterPro" id="IPR004839">
    <property type="entry name" value="Aminotransferase_I/II_large"/>
</dbReference>
<comment type="similarity">
    <text evidence="1">In the C-terminal section; belongs to the class-I pyridoxal-phosphate-dependent aminotransferase family.</text>
</comment>
<dbReference type="PANTHER" id="PTHR46577:SF1">
    <property type="entry name" value="HTH-TYPE TRANSCRIPTIONAL REGULATORY PROTEIN GABR"/>
    <property type="match status" value="1"/>
</dbReference>
<keyword evidence="2" id="KW-0663">Pyridoxal phosphate</keyword>
<dbReference type="PROSITE" id="PS50949">
    <property type="entry name" value="HTH_GNTR"/>
    <property type="match status" value="1"/>
</dbReference>
<dbReference type="GO" id="GO:0003700">
    <property type="term" value="F:DNA-binding transcription factor activity"/>
    <property type="evidence" value="ECO:0007669"/>
    <property type="project" value="InterPro"/>
</dbReference>
<dbReference type="GO" id="GO:0008483">
    <property type="term" value="F:transaminase activity"/>
    <property type="evidence" value="ECO:0007669"/>
    <property type="project" value="UniProtKB-KW"/>
</dbReference>
<keyword evidence="3" id="KW-0805">Transcription regulation</keyword>
<dbReference type="Gene3D" id="1.10.10.10">
    <property type="entry name" value="Winged helix-like DNA-binding domain superfamily/Winged helix DNA-binding domain"/>
    <property type="match status" value="1"/>
</dbReference>
<dbReference type="InterPro" id="IPR036388">
    <property type="entry name" value="WH-like_DNA-bd_sf"/>
</dbReference>
<evidence type="ECO:0000259" key="6">
    <source>
        <dbReference type="PROSITE" id="PS50949"/>
    </source>
</evidence>
<dbReference type="CDD" id="cd07377">
    <property type="entry name" value="WHTH_GntR"/>
    <property type="match status" value="1"/>
</dbReference>
<dbReference type="GO" id="GO:0003677">
    <property type="term" value="F:DNA binding"/>
    <property type="evidence" value="ECO:0007669"/>
    <property type="project" value="UniProtKB-KW"/>
</dbReference>
<dbReference type="PANTHER" id="PTHR46577">
    <property type="entry name" value="HTH-TYPE TRANSCRIPTIONAL REGULATORY PROTEIN GABR"/>
    <property type="match status" value="1"/>
</dbReference>
<dbReference type="GO" id="GO:0030170">
    <property type="term" value="F:pyridoxal phosphate binding"/>
    <property type="evidence" value="ECO:0007669"/>
    <property type="project" value="InterPro"/>
</dbReference>
<name>A0A844HTC8_9RHOB</name>
<keyword evidence="8" id="KW-1185">Reference proteome</keyword>
<proteinExistence type="inferred from homology"/>
<evidence type="ECO:0000256" key="3">
    <source>
        <dbReference type="ARBA" id="ARBA00023015"/>
    </source>
</evidence>
<accession>A0A844HTC8</accession>
<evidence type="ECO:0000256" key="5">
    <source>
        <dbReference type="ARBA" id="ARBA00023163"/>
    </source>
</evidence>
<evidence type="ECO:0000313" key="7">
    <source>
        <dbReference type="EMBL" id="MTH60792.1"/>
    </source>
</evidence>
<keyword evidence="7" id="KW-0808">Transferase</keyword>
<dbReference type="InterPro" id="IPR000524">
    <property type="entry name" value="Tscrpt_reg_HTH_GntR"/>
</dbReference>
<gene>
    <name evidence="7" type="ORF">GL300_16375</name>
</gene>
<dbReference type="SUPFAM" id="SSF53383">
    <property type="entry name" value="PLP-dependent transferases"/>
    <property type="match status" value="1"/>
</dbReference>
<keyword evidence="5" id="KW-0804">Transcription</keyword>
<protein>
    <submittedName>
        <fullName evidence="7">Aminotransferase class I/II-fold pyridoxal phosphate-dependent enzyme</fullName>
    </submittedName>
</protein>
<evidence type="ECO:0000313" key="8">
    <source>
        <dbReference type="Proteomes" id="UP000449846"/>
    </source>
</evidence>
<evidence type="ECO:0000256" key="4">
    <source>
        <dbReference type="ARBA" id="ARBA00023125"/>
    </source>
</evidence>
<dbReference type="PRINTS" id="PR00035">
    <property type="entry name" value="HTHGNTR"/>
</dbReference>
<dbReference type="OrthoDB" id="9808770at2"/>
<dbReference type="EMBL" id="WMIG01000010">
    <property type="protein sequence ID" value="MTH60792.1"/>
    <property type="molecule type" value="Genomic_DNA"/>
</dbReference>
<dbReference type="InterPro" id="IPR015421">
    <property type="entry name" value="PyrdxlP-dep_Trfase_major"/>
</dbReference>
<dbReference type="CDD" id="cd00609">
    <property type="entry name" value="AAT_like"/>
    <property type="match status" value="1"/>
</dbReference>
<reference evidence="7 8" key="1">
    <citation type="submission" date="2019-11" db="EMBL/GenBank/DDBJ databases">
        <authorList>
            <person name="Dong K."/>
        </authorList>
    </citation>
    <scope>NUCLEOTIDE SEQUENCE [LARGE SCALE GENOMIC DNA]</scope>
    <source>
        <strain evidence="7 8">NBRC 112902</strain>
    </source>
</reference>
<dbReference type="Gene3D" id="3.40.640.10">
    <property type="entry name" value="Type I PLP-dependent aspartate aminotransferase-like (Major domain)"/>
    <property type="match status" value="1"/>
</dbReference>
<keyword evidence="7" id="KW-0032">Aminotransferase</keyword>
<dbReference type="Pfam" id="PF00392">
    <property type="entry name" value="GntR"/>
    <property type="match status" value="1"/>
</dbReference>
<keyword evidence="4" id="KW-0238">DNA-binding</keyword>
<dbReference type="InterPro" id="IPR015424">
    <property type="entry name" value="PyrdxlP-dep_Trfase"/>
</dbReference>
<sequence>MSGTGARQICQELRDQILGGTLSPGDSLPSSRALAAELGVSRTTVTTAYDQLLAEGYIEVRQGARPRVIASAMLPDAPRKPLANAPSALSAFGRRMAAIPSWPEYRREGLAVDFRHGDVAAADFPTALWRKAVSNAAMQRPERLSYQDPRGTVRLRRALQGYLWRARMLHCDLDQIIVVNGSQQGLDLCARLLLDPTDSFAIENPCYPMARNVFAATGAREIPLSVDRDGLMTETLEGVSARLVYLTPSHQFPLGGVMPMLRRSRVLDWAATQGAYVIEDDYDGEYRYDLDPVPPLHKLDDNGRVIYLGTVSKTLSPTLRLGYMVVPRDLSDAFAAAKRLTDRHAPALEQDALASLIESGVYEAHIRRIRRHHNDRRSALIAALQWHFGPKLRIEGEAAGLHLVAWFPHIPHEREAALIRAAHARGLGLHSIAPHYSAIGQPRPAMPGLVMGYSALSLRQIETGVGMLASVLEAGPWD</sequence>
<dbReference type="Proteomes" id="UP000449846">
    <property type="component" value="Unassembled WGS sequence"/>
</dbReference>
<dbReference type="InterPro" id="IPR036390">
    <property type="entry name" value="WH_DNA-bd_sf"/>
</dbReference>
<dbReference type="Pfam" id="PF00155">
    <property type="entry name" value="Aminotran_1_2"/>
    <property type="match status" value="1"/>
</dbReference>
<dbReference type="AlphaFoldDB" id="A0A844HTC8"/>
<dbReference type="RefSeq" id="WP_155040732.1">
    <property type="nucleotide sequence ID" value="NZ_JBHGCD010000017.1"/>
</dbReference>
<organism evidence="7 8">
    <name type="scientific">Paracoccus litorisediminis</name>
    <dbReference type="NCBI Taxonomy" id="2006130"/>
    <lineage>
        <taxon>Bacteria</taxon>
        <taxon>Pseudomonadati</taxon>
        <taxon>Pseudomonadota</taxon>
        <taxon>Alphaproteobacteria</taxon>
        <taxon>Rhodobacterales</taxon>
        <taxon>Paracoccaceae</taxon>
        <taxon>Paracoccus</taxon>
    </lineage>
</organism>
<evidence type="ECO:0000256" key="1">
    <source>
        <dbReference type="ARBA" id="ARBA00005384"/>
    </source>
</evidence>
<evidence type="ECO:0000256" key="2">
    <source>
        <dbReference type="ARBA" id="ARBA00022898"/>
    </source>
</evidence>
<dbReference type="SUPFAM" id="SSF46785">
    <property type="entry name" value="Winged helix' DNA-binding domain"/>
    <property type="match status" value="1"/>
</dbReference>
<feature type="domain" description="HTH gntR-type" evidence="6">
    <location>
        <begin position="3"/>
        <end position="72"/>
    </location>
</feature>